<sequence length="1222" mass="136041">MSEKDAIGKLNRRTVLGTMVGSVAGMVGFSGMMVDSRGSPPDNAGPPRDNTETEFLDKVYFGDDSSEGNRVQATNSPVIEEGSGTRARSINASDGDLSVTLSVDPDVQNLMTLRLWGGAVKTVIESVDGQELKMAARRLRFHINGDELRTSDNFLSESPINPKRFFYETIAIPQEYTNGKNKVTVSIGSIGTVGGSYEDVGGTPPEEIPGDPYSRGVYAAYTHTANFFTPPANEQQGTPISPPEPSEPEFDVIKSNIEKALDNGVDELLTRQMYGPDFEDAADNGKLPAKVRGLFHWQGLESVLENPDEWEDRLTGSANARGHAQSPGVFARAYKQAGSKHQGNEELIDRTVAALDGYCRYQGPMGHLEIGGGKRGWLGGPDRDAPPTGGGGLPGFFARGLANSFLELRPILEERGLYDEKIDNNGDGQKGVTRKEAYTKLFRDYLWKNALPRHSMRAGNANNQAVATTHSMLRVNECLKYLSPEDTADEEILLKIIRHKMGELPIDQDIIDYVHENTWNDDFDGFREHNRNKYGISPEGITNEQGYSSGYGVTHPLIYFAEIGRQTNDKKIEALIRNYFDGTINHFIYPTLEQNGNRWSTVSGIGGRGKANAFTENNWYQTLYAAKELGHPAAKKILYEALRYGDDLNSLSLGPDDRMHLSGKVKKWFRLHGRLSDLKVFYNNRESVEYNLPTERDGPYTFTDEWMGPVMIKDNRGALYVQENGEADFASYERITDEYIVIGRVYSNQCQTSRVRTYEIGPYEIAMNRSNTIDYYEKGGPRVHEPRFDGRSAMDMASGEGISSKVDHIIDTADSLILDTSKDPPATQPRAEPSIESTGIDQRMRTKSWTWEVPQDGGGHNVVSLPVDDSPTTDKVATYYKASGDVHPVSAFAIDDSSNRELEVLNLDLCDLELVLTGTETGDTEIKGEGMLPTFENGYNGWSVGDDRFPSSTATIDGSLEVSVDSRRYFDFAQPTNFVLPVDKTVQRVIFLHEVNGLPERIGLSLENSDSETLWEGGNSNQAVVIDDVNEDTLLTFKVINETTPTIIYPDWFQRVTGLRIEYSDGTAQYPNVNTNTHSTFGDWSVNNPADDYEKFPDTELTTNNALRAEVTSHHHFDRNSKARFTFAPDKTVDTVMFNHEFEGSEESMYLALTDGSGQTLWELDDGGNQFVVIENLGVSDELRLDIHNRSSPTTIHETWYHHIDNVMVKYEDGSVSHWLTG</sequence>
<dbReference type="RefSeq" id="WP_248910657.1">
    <property type="nucleotide sequence ID" value="NZ_CP109981.1"/>
</dbReference>
<reference evidence="2 3" key="1">
    <citation type="journal article" date="2019" name="Int. J. Syst. Evol. Microbiol.">
        <title>The Global Catalogue of Microorganisms (GCM) 10K type strain sequencing project: providing services to taxonomists for standard genome sequencing and annotation.</title>
        <authorList>
            <consortium name="The Broad Institute Genomics Platform"/>
            <consortium name="The Broad Institute Genome Sequencing Center for Infectious Disease"/>
            <person name="Wu L."/>
            <person name="Ma J."/>
        </authorList>
    </citation>
    <scope>NUCLEOTIDE SEQUENCE [LARGE SCALE GENOMIC DNA]</scope>
    <source>
        <strain evidence="2 3">RDMS1</strain>
    </source>
</reference>
<protein>
    <submittedName>
        <fullName evidence="2">Uncharacterized protein</fullName>
    </submittedName>
</protein>
<keyword evidence="3" id="KW-1185">Reference proteome</keyword>
<accession>A0ABD5YXV9</accession>
<gene>
    <name evidence="2" type="ORF">ACFQL7_25375</name>
</gene>
<dbReference type="EMBL" id="JBHTAX010000005">
    <property type="protein sequence ID" value="MFC7192812.1"/>
    <property type="molecule type" value="Genomic_DNA"/>
</dbReference>
<proteinExistence type="predicted"/>
<evidence type="ECO:0000256" key="1">
    <source>
        <dbReference type="SAM" id="MobiDB-lite"/>
    </source>
</evidence>
<organism evidence="2 3">
    <name type="scientific">Halocatena marina</name>
    <dbReference type="NCBI Taxonomy" id="2934937"/>
    <lineage>
        <taxon>Archaea</taxon>
        <taxon>Methanobacteriati</taxon>
        <taxon>Methanobacteriota</taxon>
        <taxon>Stenosarchaea group</taxon>
        <taxon>Halobacteria</taxon>
        <taxon>Halobacteriales</taxon>
        <taxon>Natronomonadaceae</taxon>
        <taxon>Halocatena</taxon>
    </lineage>
</organism>
<feature type="region of interest" description="Disordered" evidence="1">
    <location>
        <begin position="819"/>
        <end position="843"/>
    </location>
</feature>
<name>A0ABD5YXV9_9EURY</name>
<dbReference type="GeneID" id="76202509"/>
<dbReference type="Proteomes" id="UP001596417">
    <property type="component" value="Unassembled WGS sequence"/>
</dbReference>
<dbReference type="AlphaFoldDB" id="A0ABD5YXV9"/>
<comment type="caution">
    <text evidence="2">The sequence shown here is derived from an EMBL/GenBank/DDBJ whole genome shotgun (WGS) entry which is preliminary data.</text>
</comment>
<evidence type="ECO:0000313" key="2">
    <source>
        <dbReference type="EMBL" id="MFC7192812.1"/>
    </source>
</evidence>
<evidence type="ECO:0000313" key="3">
    <source>
        <dbReference type="Proteomes" id="UP001596417"/>
    </source>
</evidence>